<protein>
    <recommendedName>
        <fullName evidence="1">Spore protein YkvP/CgeB glycosyl transferase-like domain-containing protein</fullName>
    </recommendedName>
</protein>
<organism evidence="2 3">
    <name type="scientific">Nostoc minutum NIES-26</name>
    <dbReference type="NCBI Taxonomy" id="1844469"/>
    <lineage>
        <taxon>Bacteria</taxon>
        <taxon>Bacillati</taxon>
        <taxon>Cyanobacteriota</taxon>
        <taxon>Cyanophyceae</taxon>
        <taxon>Nostocales</taxon>
        <taxon>Nostocaceae</taxon>
        <taxon>Nostoc</taxon>
    </lineage>
</organism>
<dbReference type="InterPro" id="IPR055259">
    <property type="entry name" value="YkvP/CgeB_Glyco_trans-like"/>
</dbReference>
<name>A0A367Q3A7_9NOSO</name>
<dbReference type="AlphaFoldDB" id="A0A367Q3A7"/>
<sequence>MGKLSFLFLGANSPWTYGLAEALAQKHPTHAVQFYDWRTYYPHRPTWSKRLPPSLLNRSIHVLPSGYAGRLERLFRFYLQQLIQHWCWQLKHKSGEHPWVIAPHPDFAPWVRKIPNERLIYYNFDDYVLYRPNRKTKILEQEQELIERASITLCASYSQLLTLEEHYGKNSSKIYHYPHGFVNTYLNFQPEIPPEPMTVGYVGNLGDRLDWQLIYQVVKACPEITFIFVGGLDEQIMVEQGNWQAIRQTVLALTNVRHIGQVPSDKVAEYYWSFAVNWIPYVVKHPFNQASCPTKIMDGIASGRPILSTDVPECRLYPEWISIFNSASDAIAHIRKQFTLAEKLDVYEKSLKQLEFARQHTWEIRAQTLENWLLQF</sequence>
<reference evidence="2" key="1">
    <citation type="submission" date="2016-04" db="EMBL/GenBank/DDBJ databases">
        <authorList>
            <person name="Tabuchi Yagui T.R."/>
        </authorList>
    </citation>
    <scope>NUCLEOTIDE SEQUENCE [LARGE SCALE GENOMIC DNA]</scope>
    <source>
        <strain evidence="2">NIES-26</strain>
    </source>
</reference>
<proteinExistence type="predicted"/>
<dbReference type="SUPFAM" id="SSF53756">
    <property type="entry name" value="UDP-Glycosyltransferase/glycogen phosphorylase"/>
    <property type="match status" value="1"/>
</dbReference>
<dbReference type="Pfam" id="PF13524">
    <property type="entry name" value="Glyco_trans_1_2"/>
    <property type="match status" value="1"/>
</dbReference>
<comment type="caution">
    <text evidence="2">The sequence shown here is derived from an EMBL/GenBank/DDBJ whole genome shotgun (WGS) entry which is preliminary data.</text>
</comment>
<feature type="domain" description="Spore protein YkvP/CgeB glycosyl transferase-like" evidence="1">
    <location>
        <begin position="214"/>
        <end position="370"/>
    </location>
</feature>
<evidence type="ECO:0000313" key="3">
    <source>
        <dbReference type="Proteomes" id="UP000252107"/>
    </source>
</evidence>
<dbReference type="Proteomes" id="UP000252107">
    <property type="component" value="Unassembled WGS sequence"/>
</dbReference>
<dbReference type="Gene3D" id="3.40.50.2000">
    <property type="entry name" value="Glycogen Phosphorylase B"/>
    <property type="match status" value="1"/>
</dbReference>
<keyword evidence="3" id="KW-1185">Reference proteome</keyword>
<evidence type="ECO:0000259" key="1">
    <source>
        <dbReference type="Pfam" id="PF13524"/>
    </source>
</evidence>
<accession>A0A367Q3A7</accession>
<gene>
    <name evidence="2" type="ORF">A6770_06660</name>
</gene>
<dbReference type="EMBL" id="LXQD01000350">
    <property type="protein sequence ID" value="RCJ18250.1"/>
    <property type="molecule type" value="Genomic_DNA"/>
</dbReference>
<evidence type="ECO:0000313" key="2">
    <source>
        <dbReference type="EMBL" id="RCJ18250.1"/>
    </source>
</evidence>